<reference evidence="1 2" key="1">
    <citation type="submission" date="2018-10" db="EMBL/GenBank/DDBJ databases">
        <title>Genomic Encyclopedia of Archaeal and Bacterial Type Strains, Phase II (KMG-II): from individual species to whole genera.</title>
        <authorList>
            <person name="Goeker M."/>
        </authorList>
    </citation>
    <scope>NUCLEOTIDE SEQUENCE [LARGE SCALE GENOMIC DNA]</scope>
    <source>
        <strain evidence="1 2">DSM 43383</strain>
    </source>
</reference>
<proteinExistence type="predicted"/>
<dbReference type="Proteomes" id="UP000274601">
    <property type="component" value="Unassembled WGS sequence"/>
</dbReference>
<gene>
    <name evidence="1" type="ORF">BZB76_1378</name>
</gene>
<evidence type="ECO:0000313" key="1">
    <source>
        <dbReference type="EMBL" id="RKS79895.1"/>
    </source>
</evidence>
<keyword evidence="2" id="KW-1185">Reference proteome</keyword>
<comment type="caution">
    <text evidence="1">The sequence shown here is derived from an EMBL/GenBank/DDBJ whole genome shotgun (WGS) entry which is preliminary data.</text>
</comment>
<accession>A0A495R076</accession>
<dbReference type="AlphaFoldDB" id="A0A495R076"/>
<protein>
    <submittedName>
        <fullName evidence="1">Uncharacterized protein</fullName>
    </submittedName>
</protein>
<name>A0A495R076_9ACTN</name>
<sequence>MESLAVFDSALGAWRRAHPELCLARAEELQDLLCASSFLDLTSRYSVELSQPEGRISRTEAWTDHIHEIISPWFHNTMDAARLAEVASEHLVRTVAPDLVEFAISRGEREQARLILERAVEIRPMYRDAFEDGREMARSGVRPDWPSAPCLGWSSVVHDLW</sequence>
<evidence type="ECO:0000313" key="2">
    <source>
        <dbReference type="Proteomes" id="UP000274601"/>
    </source>
</evidence>
<dbReference type="EMBL" id="RBWU01000001">
    <property type="protein sequence ID" value="RKS79895.1"/>
    <property type="molecule type" value="Genomic_DNA"/>
</dbReference>
<organism evidence="1 2">
    <name type="scientific">Actinomadura pelletieri DSM 43383</name>
    <dbReference type="NCBI Taxonomy" id="1120940"/>
    <lineage>
        <taxon>Bacteria</taxon>
        <taxon>Bacillati</taxon>
        <taxon>Actinomycetota</taxon>
        <taxon>Actinomycetes</taxon>
        <taxon>Streptosporangiales</taxon>
        <taxon>Thermomonosporaceae</taxon>
        <taxon>Actinomadura</taxon>
    </lineage>
</organism>